<dbReference type="PANTHER" id="PTHR43861:SF3">
    <property type="entry name" value="PUTATIVE (AFU_ORTHOLOGUE AFUA_2G14390)-RELATED"/>
    <property type="match status" value="1"/>
</dbReference>
<dbReference type="PANTHER" id="PTHR43861">
    <property type="entry name" value="TRANS-ACONITATE 2-METHYLTRANSFERASE-RELATED"/>
    <property type="match status" value="1"/>
</dbReference>
<dbReference type="InterPro" id="IPR041698">
    <property type="entry name" value="Methyltransf_25"/>
</dbReference>
<dbReference type="SUPFAM" id="SSF53335">
    <property type="entry name" value="S-adenosyl-L-methionine-dependent methyltransferases"/>
    <property type="match status" value="1"/>
</dbReference>
<name>A0ABP9U5Q3_9MICO</name>
<keyword evidence="1" id="KW-0808">Transferase</keyword>
<dbReference type="GO" id="GO:0032259">
    <property type="term" value="P:methylation"/>
    <property type="evidence" value="ECO:0007669"/>
    <property type="project" value="UniProtKB-KW"/>
</dbReference>
<dbReference type="RefSeq" id="WP_026529652.1">
    <property type="nucleotide sequence ID" value="NZ_BAABBK010000020.1"/>
</dbReference>
<sequence length="217" mass="23562">MTGATRHDSPSQNPQEFWEGRYRDAERVWSGRPNPSLVHAVQHLAPGKALDLGCGEGADAIWLATQGWIVTGVDISATATARARREAQRQQASAATRFVTADLARWEPDDGPYDLVTASFLHSPVPLPRIAILQRAATAVRAGGHLVVLSHAAPPPWVDAADHPAHSFPSPARQFVELNLNEHDWLVLSIQTHTRHATAPSGEAAELTDGVLLLQRR</sequence>
<evidence type="ECO:0000259" key="2">
    <source>
        <dbReference type="Pfam" id="PF13649"/>
    </source>
</evidence>
<gene>
    <name evidence="3" type="ORF">KACC15558_32330</name>
</gene>
<evidence type="ECO:0000256" key="1">
    <source>
        <dbReference type="ARBA" id="ARBA00022679"/>
    </source>
</evidence>
<dbReference type="CDD" id="cd02440">
    <property type="entry name" value="AdoMet_MTases"/>
    <property type="match status" value="1"/>
</dbReference>
<dbReference type="Gene3D" id="3.40.50.150">
    <property type="entry name" value="Vaccinia Virus protein VP39"/>
    <property type="match status" value="1"/>
</dbReference>
<dbReference type="Pfam" id="PF13649">
    <property type="entry name" value="Methyltransf_25"/>
    <property type="match status" value="1"/>
</dbReference>
<dbReference type="InterPro" id="IPR029063">
    <property type="entry name" value="SAM-dependent_MTases_sf"/>
</dbReference>
<proteinExistence type="predicted"/>
<dbReference type="Proteomes" id="UP001498935">
    <property type="component" value="Unassembled WGS sequence"/>
</dbReference>
<organism evidence="3 4">
    <name type="scientific">Brevibacterium ammoniilyticum</name>
    <dbReference type="NCBI Taxonomy" id="1046555"/>
    <lineage>
        <taxon>Bacteria</taxon>
        <taxon>Bacillati</taxon>
        <taxon>Actinomycetota</taxon>
        <taxon>Actinomycetes</taxon>
        <taxon>Micrococcales</taxon>
        <taxon>Brevibacteriaceae</taxon>
        <taxon>Brevibacterium</taxon>
    </lineage>
</organism>
<protein>
    <submittedName>
        <fullName evidence="3">Class I SAM-dependent methyltransferase</fullName>
    </submittedName>
</protein>
<keyword evidence="3" id="KW-0489">Methyltransferase</keyword>
<feature type="domain" description="Methyltransferase" evidence="2">
    <location>
        <begin position="50"/>
        <end position="144"/>
    </location>
</feature>
<accession>A0ABP9U5Q3</accession>
<reference evidence="3 4" key="1">
    <citation type="submission" date="2024-02" db="EMBL/GenBank/DDBJ databases">
        <title>Characterization of antibiotic resistant novel bacterial strains and their environmental applications.</title>
        <authorList>
            <person name="Manzoor S."/>
            <person name="Abbas S."/>
            <person name="Arshad M."/>
            <person name="Li W.J."/>
            <person name="Ahmed I."/>
        </authorList>
    </citation>
    <scope>NUCLEOTIDE SEQUENCE [LARGE SCALE GENOMIC DNA]</scope>
    <source>
        <strain evidence="3 4">KACC 15558</strain>
    </source>
</reference>
<dbReference type="GO" id="GO:0008168">
    <property type="term" value="F:methyltransferase activity"/>
    <property type="evidence" value="ECO:0007669"/>
    <property type="project" value="UniProtKB-KW"/>
</dbReference>
<keyword evidence="4" id="KW-1185">Reference proteome</keyword>
<dbReference type="EMBL" id="BAABNP010000019">
    <property type="protein sequence ID" value="GAA5342192.1"/>
    <property type="molecule type" value="Genomic_DNA"/>
</dbReference>
<evidence type="ECO:0000313" key="4">
    <source>
        <dbReference type="Proteomes" id="UP001498935"/>
    </source>
</evidence>
<comment type="caution">
    <text evidence="3">The sequence shown here is derived from an EMBL/GenBank/DDBJ whole genome shotgun (WGS) entry which is preliminary data.</text>
</comment>
<evidence type="ECO:0000313" key="3">
    <source>
        <dbReference type="EMBL" id="GAA5342192.1"/>
    </source>
</evidence>